<dbReference type="EMBL" id="QQZY01000007">
    <property type="protein sequence ID" value="RDI73710.1"/>
    <property type="molecule type" value="Genomic_DNA"/>
</dbReference>
<dbReference type="OrthoDB" id="5241778at2"/>
<gene>
    <name evidence="3" type="ORF">Gocc_2623</name>
</gene>
<comment type="caution">
    <text evidence="3">The sequence shown here is derived from an EMBL/GenBank/DDBJ whole genome shotgun (WGS) entry which is preliminary data.</text>
</comment>
<dbReference type="GO" id="GO:0016705">
    <property type="term" value="F:oxidoreductase activity, acting on paired donors, with incorporation or reduction of molecular oxygen"/>
    <property type="evidence" value="ECO:0007669"/>
    <property type="project" value="InterPro"/>
</dbReference>
<reference evidence="3 4" key="1">
    <citation type="submission" date="2018-07" db="EMBL/GenBank/DDBJ databases">
        <title>High-quality-draft genome sequence of Gaiella occulta.</title>
        <authorList>
            <person name="Severino R."/>
            <person name="Froufe H.J.C."/>
            <person name="Rainey F.A."/>
            <person name="Barroso C."/>
            <person name="Albuquerque L."/>
            <person name="Lobo-Da-Cunha A."/>
            <person name="Da Costa M.S."/>
            <person name="Egas C."/>
        </authorList>
    </citation>
    <scope>NUCLEOTIDE SEQUENCE [LARGE SCALE GENOMIC DNA]</scope>
    <source>
        <strain evidence="3 4">F2-233</strain>
    </source>
</reference>
<dbReference type="Pfam" id="PF00296">
    <property type="entry name" value="Bac_luciferase"/>
    <property type="match status" value="1"/>
</dbReference>
<dbReference type="CDD" id="cd01097">
    <property type="entry name" value="Tetrahydromethanopterin_reductase"/>
    <property type="match status" value="1"/>
</dbReference>
<dbReference type="Proteomes" id="UP000254134">
    <property type="component" value="Unassembled WGS sequence"/>
</dbReference>
<dbReference type="InterPro" id="IPR019951">
    <property type="entry name" value="F420_OxRdatse_Rv3520c_pred"/>
</dbReference>
<dbReference type="NCBIfam" id="TIGR03559">
    <property type="entry name" value="F420_Rv3520c"/>
    <property type="match status" value="1"/>
</dbReference>
<keyword evidence="4" id="KW-1185">Reference proteome</keyword>
<reference evidence="4" key="2">
    <citation type="journal article" date="2019" name="MicrobiologyOpen">
        <title>High-quality draft genome sequence of Gaiella occulta isolated from a 150 meter deep mineral water borehole and comparison with the genome sequences of other deep-branching lineages of the phylum Actinobacteria.</title>
        <authorList>
            <person name="Severino R."/>
            <person name="Froufe H.J.C."/>
            <person name="Barroso C."/>
            <person name="Albuquerque L."/>
            <person name="Lobo-da-Cunha A."/>
            <person name="da Costa M.S."/>
            <person name="Egas C."/>
        </authorList>
    </citation>
    <scope>NUCLEOTIDE SEQUENCE [LARGE SCALE GENOMIC DNA]</scope>
    <source>
        <strain evidence="4">F2-233</strain>
    </source>
</reference>
<evidence type="ECO:0000313" key="3">
    <source>
        <dbReference type="EMBL" id="RDI73710.1"/>
    </source>
</evidence>
<dbReference type="SUPFAM" id="SSF51679">
    <property type="entry name" value="Bacterial luciferase-like"/>
    <property type="match status" value="1"/>
</dbReference>
<protein>
    <submittedName>
        <fullName evidence="3">Putative F420-dependent oxidoreductase, Rv3520c family</fullName>
    </submittedName>
</protein>
<keyword evidence="1" id="KW-0560">Oxidoreductase</keyword>
<feature type="domain" description="Luciferase-like" evidence="2">
    <location>
        <begin position="10"/>
        <end position="320"/>
    </location>
</feature>
<dbReference type="PANTHER" id="PTHR43244:SF1">
    <property type="entry name" value="5,10-METHYLENETETRAHYDROMETHANOPTERIN REDUCTASE"/>
    <property type="match status" value="1"/>
</dbReference>
<proteinExistence type="predicted"/>
<accession>A0A7M2YVG4</accession>
<dbReference type="Gene3D" id="3.20.20.30">
    <property type="entry name" value="Luciferase-like domain"/>
    <property type="match status" value="1"/>
</dbReference>
<dbReference type="InterPro" id="IPR011251">
    <property type="entry name" value="Luciferase-like_dom"/>
</dbReference>
<evidence type="ECO:0000313" key="4">
    <source>
        <dbReference type="Proteomes" id="UP000254134"/>
    </source>
</evidence>
<sequence length="340" mass="36397">MRLGLQLGYDDPSAAVALAQEADRLGFHSVWTSEAYGTDAVTPMAWIAATTERINVGSAIMQMPARTPAATASTVATLDILSGGRVLLGLGTSGPQVAEGWHGQPWGKPLARTREYVEIVRAILRRDAPVEHHGAHYDVPYSGADATGLGRPLKIIVHPLRADVPIYLAAIGPRNVALAAEIADGWLPIFFSPERFADVHLPALEEGFAARGGRPDGWDLAPLVPVVVADDVQTCRDFLKPMIALYVGGMGARGQNFYTRLAQRYGFEAEAATIQELYLAGKKGEAAAAVPDALVDEIALVGGRERIGDRLDVWRAAGVTTLVLQARQPEALRLLAELTQ</sequence>
<dbReference type="InterPro" id="IPR036661">
    <property type="entry name" value="Luciferase-like_sf"/>
</dbReference>
<name>A0A7M2YVG4_9ACTN</name>
<organism evidence="3 4">
    <name type="scientific">Gaiella occulta</name>
    <dbReference type="NCBI Taxonomy" id="1002870"/>
    <lineage>
        <taxon>Bacteria</taxon>
        <taxon>Bacillati</taxon>
        <taxon>Actinomycetota</taxon>
        <taxon>Thermoleophilia</taxon>
        <taxon>Gaiellales</taxon>
        <taxon>Gaiellaceae</taxon>
        <taxon>Gaiella</taxon>
    </lineage>
</organism>
<dbReference type="AlphaFoldDB" id="A0A7M2YVG4"/>
<dbReference type="InterPro" id="IPR050564">
    <property type="entry name" value="F420-G6PD/mer"/>
</dbReference>
<dbReference type="RefSeq" id="WP_114797025.1">
    <property type="nucleotide sequence ID" value="NZ_QQZY01000007.1"/>
</dbReference>
<evidence type="ECO:0000256" key="1">
    <source>
        <dbReference type="ARBA" id="ARBA00023002"/>
    </source>
</evidence>
<dbReference type="PANTHER" id="PTHR43244">
    <property type="match status" value="1"/>
</dbReference>
<evidence type="ECO:0000259" key="2">
    <source>
        <dbReference type="Pfam" id="PF00296"/>
    </source>
</evidence>